<dbReference type="SUPFAM" id="SSF101874">
    <property type="entry name" value="YceI-like"/>
    <property type="match status" value="1"/>
</dbReference>
<reference evidence="3 4" key="1">
    <citation type="submission" date="2023-11" db="EMBL/GenBank/DDBJ databases">
        <title>Draft genome of Azohydromonas lata strain H1 (DSM1123), a polyhydroxyalkanoate producer.</title>
        <authorList>
            <person name="Traversa D."/>
            <person name="D'Addabbo P."/>
            <person name="Pazzani C."/>
            <person name="Manzari C."/>
            <person name="Chiara M."/>
            <person name="Scrascia M."/>
        </authorList>
    </citation>
    <scope>NUCLEOTIDE SEQUENCE [LARGE SCALE GENOMIC DNA]</scope>
    <source>
        <strain evidence="3 4">H1</strain>
    </source>
</reference>
<dbReference type="EMBL" id="JAXOJX010000071">
    <property type="protein sequence ID" value="MDZ5460502.1"/>
    <property type="molecule type" value="Genomic_DNA"/>
</dbReference>
<dbReference type="RefSeq" id="WP_322467927.1">
    <property type="nucleotide sequence ID" value="NZ_JAXOJX010000071.1"/>
</dbReference>
<dbReference type="SMART" id="SM00867">
    <property type="entry name" value="YceI"/>
    <property type="match status" value="1"/>
</dbReference>
<feature type="chain" id="PRO_5045175750" evidence="1">
    <location>
        <begin position="23"/>
        <end position="212"/>
    </location>
</feature>
<evidence type="ECO:0000313" key="4">
    <source>
        <dbReference type="Proteomes" id="UP001293718"/>
    </source>
</evidence>
<protein>
    <submittedName>
        <fullName evidence="3">YceI family protein</fullName>
    </submittedName>
</protein>
<keyword evidence="1" id="KW-0732">Signal</keyword>
<proteinExistence type="predicted"/>
<dbReference type="Proteomes" id="UP001293718">
    <property type="component" value="Unassembled WGS sequence"/>
</dbReference>
<dbReference type="Pfam" id="PF04264">
    <property type="entry name" value="YceI"/>
    <property type="match status" value="1"/>
</dbReference>
<name>A0ABU5INQ3_9BURK</name>
<dbReference type="PANTHER" id="PTHR34406">
    <property type="entry name" value="PROTEIN YCEI"/>
    <property type="match status" value="1"/>
</dbReference>
<evidence type="ECO:0000313" key="3">
    <source>
        <dbReference type="EMBL" id="MDZ5460502.1"/>
    </source>
</evidence>
<dbReference type="PANTHER" id="PTHR34406:SF1">
    <property type="entry name" value="PROTEIN YCEI"/>
    <property type="match status" value="1"/>
</dbReference>
<gene>
    <name evidence="3" type="ORF">SM757_28365</name>
</gene>
<accession>A0ABU5INQ3</accession>
<dbReference type="Gene3D" id="2.40.128.110">
    <property type="entry name" value="Lipid/polyisoprenoid-binding, YceI-like"/>
    <property type="match status" value="1"/>
</dbReference>
<evidence type="ECO:0000256" key="1">
    <source>
        <dbReference type="SAM" id="SignalP"/>
    </source>
</evidence>
<evidence type="ECO:0000259" key="2">
    <source>
        <dbReference type="SMART" id="SM00867"/>
    </source>
</evidence>
<feature type="domain" description="Lipid/polyisoprenoid-binding YceI-like" evidence="2">
    <location>
        <begin position="47"/>
        <end position="207"/>
    </location>
</feature>
<sequence>MTPRTLSLLALAAALAAPAAWAQSPAKPAANAATAAKPAPAAAAPAPAQLVAAQSEVTFTSRQMGVPVDGRFRRFDAQVQFDPKKPETARIALKVDLASISMGAPESEAEVVKPEWFNTAKFPQATFTSTAVKALGGGRFDVAGQFALKGVTRDIVVPVTLAAAGANTVATGGFTLKRLDHRIGEGEWSDTSMVANDVAVKFKLTFSGIPAQ</sequence>
<comment type="caution">
    <text evidence="3">The sequence shown here is derived from an EMBL/GenBank/DDBJ whole genome shotgun (WGS) entry which is preliminary data.</text>
</comment>
<feature type="signal peptide" evidence="1">
    <location>
        <begin position="1"/>
        <end position="22"/>
    </location>
</feature>
<dbReference type="InterPro" id="IPR036761">
    <property type="entry name" value="TTHA0802/YceI-like_sf"/>
</dbReference>
<keyword evidence="4" id="KW-1185">Reference proteome</keyword>
<dbReference type="InterPro" id="IPR007372">
    <property type="entry name" value="Lipid/polyisoprenoid-bd_YceI"/>
</dbReference>
<organism evidence="3 4">
    <name type="scientific">Azohydromonas lata</name>
    <dbReference type="NCBI Taxonomy" id="45677"/>
    <lineage>
        <taxon>Bacteria</taxon>
        <taxon>Pseudomonadati</taxon>
        <taxon>Pseudomonadota</taxon>
        <taxon>Betaproteobacteria</taxon>
        <taxon>Burkholderiales</taxon>
        <taxon>Sphaerotilaceae</taxon>
        <taxon>Azohydromonas</taxon>
    </lineage>
</organism>